<dbReference type="Pfam" id="PF02239">
    <property type="entry name" value="Cytochrom_D1"/>
    <property type="match status" value="1"/>
</dbReference>
<feature type="chain" id="PRO_5011777689" evidence="1">
    <location>
        <begin position="30"/>
        <end position="405"/>
    </location>
</feature>
<organism evidence="2 3">
    <name type="scientific">Brachymonas denitrificans DSM 15123</name>
    <dbReference type="NCBI Taxonomy" id="1121117"/>
    <lineage>
        <taxon>Bacteria</taxon>
        <taxon>Pseudomonadati</taxon>
        <taxon>Pseudomonadota</taxon>
        <taxon>Betaproteobacteria</taxon>
        <taxon>Burkholderiales</taxon>
        <taxon>Comamonadaceae</taxon>
        <taxon>Brachymonas</taxon>
    </lineage>
</organism>
<dbReference type="Gene3D" id="2.140.10.20">
    <property type="entry name" value="C-terminal (heme d1) domain of cytochrome cd1-nitrite reductase"/>
    <property type="match status" value="1"/>
</dbReference>
<dbReference type="Proteomes" id="UP000199531">
    <property type="component" value="Unassembled WGS sequence"/>
</dbReference>
<dbReference type="InterPro" id="IPR011048">
    <property type="entry name" value="Haem_d1_sf"/>
</dbReference>
<dbReference type="InterPro" id="IPR051200">
    <property type="entry name" value="Host-pathogen_enzymatic-act"/>
</dbReference>
<keyword evidence="3" id="KW-1185">Reference proteome</keyword>
<accession>A0A1H8I409</accession>
<feature type="signal peptide" evidence="1">
    <location>
        <begin position="1"/>
        <end position="29"/>
    </location>
</feature>
<keyword evidence="1" id="KW-0732">Signal</keyword>
<sequence>MTSKNIQSTSSLRRLPGALSILVAALALAGCAATGGAVRGTGDLGVVIERATGSVQIVENSTDTSLAQVKGLGDLSHASVVFSRDTRYAYVFGRDGGLSKVDMLTHKLVKRVIQAGNSIGGAVSTDGRILAAQNYEPGGVKLFDADTLELLADIPAVGADGKPSKVVGLADLPGQRFAYSLFEAGEIWMLDASNPRQPKVTKFHNVGKQPYDGLGSSNGRYYIAGLYGEDGLAMLDTWAKDLQVRRILPDYGKGREKQPVYKMPHLRGWAISGDYAFLPAIGHKQVLVADNRSWNQVTAVPVYGQPVFVMAEPSGRKVWVNFAFPHNDTLQVIDVPSMKVVQTLKPGKAILHMEFSPKGDEIWVSSRDENKVVVIDTQSYTTRKVLPAESPSGIFFTWRASRMGM</sequence>
<proteinExistence type="predicted"/>
<name>A0A1H8I409_9BURK</name>
<dbReference type="AlphaFoldDB" id="A0A1H8I409"/>
<dbReference type="EMBL" id="FOCW01000003">
    <property type="protein sequence ID" value="SEN63094.1"/>
    <property type="molecule type" value="Genomic_DNA"/>
</dbReference>
<dbReference type="PANTHER" id="PTHR47197">
    <property type="entry name" value="PROTEIN NIRF"/>
    <property type="match status" value="1"/>
</dbReference>
<reference evidence="2 3" key="1">
    <citation type="submission" date="2016-10" db="EMBL/GenBank/DDBJ databases">
        <authorList>
            <person name="de Groot N.N."/>
        </authorList>
    </citation>
    <scope>NUCLEOTIDE SEQUENCE [LARGE SCALE GENOMIC DNA]</scope>
    <source>
        <strain evidence="2 3">DSM 15123</strain>
    </source>
</reference>
<gene>
    <name evidence="2" type="ORF">SAMN02745977_01695</name>
</gene>
<dbReference type="CDD" id="cd20778">
    <property type="entry name" value="8prop_hemeD1_NirF"/>
    <property type="match status" value="1"/>
</dbReference>
<dbReference type="OrthoDB" id="5290932at2"/>
<dbReference type="PROSITE" id="PS51257">
    <property type="entry name" value="PROKAR_LIPOPROTEIN"/>
    <property type="match status" value="1"/>
</dbReference>
<protein>
    <submittedName>
        <fullName evidence="2">Protein NirF</fullName>
    </submittedName>
</protein>
<dbReference type="InterPro" id="IPR003143">
    <property type="entry name" value="Cyt_cd1_C_sf"/>
</dbReference>
<evidence type="ECO:0000313" key="2">
    <source>
        <dbReference type="EMBL" id="SEN63094.1"/>
    </source>
</evidence>
<dbReference type="RefSeq" id="WP_091816574.1">
    <property type="nucleotide sequence ID" value="NZ_FOCW01000003.1"/>
</dbReference>
<dbReference type="SUPFAM" id="SSF51004">
    <property type="entry name" value="C-terminal (heme d1) domain of cytochrome cd1-nitrite reductase"/>
    <property type="match status" value="1"/>
</dbReference>
<dbReference type="STRING" id="1121117.SAMN02745977_01695"/>
<dbReference type="PANTHER" id="PTHR47197:SF3">
    <property type="entry name" value="DIHYDRO-HEME D1 DEHYDROGENASE"/>
    <property type="match status" value="1"/>
</dbReference>
<evidence type="ECO:0000313" key="3">
    <source>
        <dbReference type="Proteomes" id="UP000199531"/>
    </source>
</evidence>
<evidence type="ECO:0000256" key="1">
    <source>
        <dbReference type="SAM" id="SignalP"/>
    </source>
</evidence>